<reference evidence="3 4" key="1">
    <citation type="submission" date="2017-08" db="EMBL/GenBank/DDBJ databases">
        <title>Complete Genome Sequence of Bacillus kochii Oregon-R-modENCODE STRAIN BDGP4, isolated from Drosophila melanogaster gut.</title>
        <authorList>
            <person name="Wan K.H."/>
            <person name="Yu C."/>
            <person name="Park S."/>
            <person name="Hammonds A.S."/>
            <person name="Booth B.W."/>
            <person name="Celniker S.E."/>
        </authorList>
    </citation>
    <scope>NUCLEOTIDE SEQUENCE [LARGE SCALE GENOMIC DNA]</scope>
    <source>
        <strain evidence="3 4">BDGP4</strain>
    </source>
</reference>
<evidence type="ECO:0000313" key="4">
    <source>
        <dbReference type="Proteomes" id="UP000215137"/>
    </source>
</evidence>
<accession>A0A248TKH2</accession>
<dbReference type="OrthoDB" id="5419426at2"/>
<dbReference type="RefSeq" id="WP_095372199.1">
    <property type="nucleotide sequence ID" value="NZ_CP022983.1"/>
</dbReference>
<dbReference type="PANTHER" id="PTHR13947">
    <property type="entry name" value="GNAT FAMILY N-ACETYLTRANSFERASE"/>
    <property type="match status" value="1"/>
</dbReference>
<dbReference type="Gene3D" id="3.40.630.30">
    <property type="match status" value="1"/>
</dbReference>
<dbReference type="EMBL" id="CP022983">
    <property type="protein sequence ID" value="ASV68629.1"/>
    <property type="molecule type" value="Genomic_DNA"/>
</dbReference>
<evidence type="ECO:0000259" key="2">
    <source>
        <dbReference type="PROSITE" id="PS51186"/>
    </source>
</evidence>
<dbReference type="PROSITE" id="PS51186">
    <property type="entry name" value="GNAT"/>
    <property type="match status" value="1"/>
</dbReference>
<sequence length="158" mass="18035">MTNIRKIKQKDNLKIAAIIKEALESANLAIPGTAYYDPQLDSLHQYYEETPGSAYWIVEMEKEIIGGIGIAPFDLDEGICELQKLYVSPKAKGLGLSKKLMDTALTFAKQHYQYCYLETHNTLTIADRLYQSYGFELLHEPLKGSEHSAMDRWYIKPL</sequence>
<name>A0A248TKH2_9BACI</name>
<dbReference type="CDD" id="cd04301">
    <property type="entry name" value="NAT_SF"/>
    <property type="match status" value="1"/>
</dbReference>
<dbReference type="PANTHER" id="PTHR13947:SF37">
    <property type="entry name" value="LD18367P"/>
    <property type="match status" value="1"/>
</dbReference>
<dbReference type="KEGG" id="bko:CKF48_15860"/>
<dbReference type="InterPro" id="IPR000182">
    <property type="entry name" value="GNAT_dom"/>
</dbReference>
<dbReference type="Proteomes" id="UP000215137">
    <property type="component" value="Chromosome"/>
</dbReference>
<evidence type="ECO:0000313" key="3">
    <source>
        <dbReference type="EMBL" id="ASV68629.1"/>
    </source>
</evidence>
<feature type="domain" description="N-acetyltransferase" evidence="2">
    <location>
        <begin position="2"/>
        <end position="158"/>
    </location>
</feature>
<gene>
    <name evidence="3" type="ORF">CKF48_15860</name>
</gene>
<keyword evidence="4" id="KW-1185">Reference proteome</keyword>
<dbReference type="Pfam" id="PF00583">
    <property type="entry name" value="Acetyltransf_1"/>
    <property type="match status" value="1"/>
</dbReference>
<organism evidence="3 4">
    <name type="scientific">Cytobacillus kochii</name>
    <dbReference type="NCBI Taxonomy" id="859143"/>
    <lineage>
        <taxon>Bacteria</taxon>
        <taxon>Bacillati</taxon>
        <taxon>Bacillota</taxon>
        <taxon>Bacilli</taxon>
        <taxon>Bacillales</taxon>
        <taxon>Bacillaceae</taxon>
        <taxon>Cytobacillus</taxon>
    </lineage>
</organism>
<evidence type="ECO:0000256" key="1">
    <source>
        <dbReference type="ARBA" id="ARBA00022679"/>
    </source>
</evidence>
<dbReference type="AlphaFoldDB" id="A0A248TKH2"/>
<dbReference type="SUPFAM" id="SSF55729">
    <property type="entry name" value="Acyl-CoA N-acyltransferases (Nat)"/>
    <property type="match status" value="1"/>
</dbReference>
<dbReference type="InterPro" id="IPR016181">
    <property type="entry name" value="Acyl_CoA_acyltransferase"/>
</dbReference>
<dbReference type="InterPro" id="IPR050769">
    <property type="entry name" value="NAT_camello-type"/>
</dbReference>
<protein>
    <submittedName>
        <fullName evidence="3">GNAT family N-acetyltransferase</fullName>
    </submittedName>
</protein>
<keyword evidence="1 3" id="KW-0808">Transferase</keyword>
<dbReference type="GO" id="GO:0008080">
    <property type="term" value="F:N-acetyltransferase activity"/>
    <property type="evidence" value="ECO:0007669"/>
    <property type="project" value="InterPro"/>
</dbReference>
<proteinExistence type="predicted"/>